<feature type="domain" description="IraD/Gp25-like" evidence="1">
    <location>
        <begin position="28"/>
        <end position="117"/>
    </location>
</feature>
<dbReference type="Pfam" id="PF04965">
    <property type="entry name" value="GPW_gp25"/>
    <property type="match status" value="1"/>
</dbReference>
<evidence type="ECO:0000313" key="3">
    <source>
        <dbReference type="Proteomes" id="UP000246635"/>
    </source>
</evidence>
<dbReference type="OrthoDB" id="9802846at2"/>
<dbReference type="EMBL" id="QGTQ01000025">
    <property type="protein sequence ID" value="PWV95677.1"/>
    <property type="molecule type" value="Genomic_DNA"/>
</dbReference>
<name>A0A2V2YMI4_9BACL</name>
<evidence type="ECO:0000259" key="1">
    <source>
        <dbReference type="Pfam" id="PF04965"/>
    </source>
</evidence>
<dbReference type="SUPFAM" id="SSF160719">
    <property type="entry name" value="gpW/gp25-like"/>
    <property type="match status" value="1"/>
</dbReference>
<protein>
    <recommendedName>
        <fullName evidence="1">IraD/Gp25-like domain-containing protein</fullName>
    </recommendedName>
</protein>
<evidence type="ECO:0000313" key="2">
    <source>
        <dbReference type="EMBL" id="PWV95677.1"/>
    </source>
</evidence>
<dbReference type="Gene3D" id="3.10.450.40">
    <property type="match status" value="1"/>
</dbReference>
<reference evidence="2 3" key="1">
    <citation type="submission" date="2018-05" db="EMBL/GenBank/DDBJ databases">
        <title>Genomic Encyclopedia of Type Strains, Phase III (KMG-III): the genomes of soil and plant-associated and newly described type strains.</title>
        <authorList>
            <person name="Whitman W."/>
        </authorList>
    </citation>
    <scope>NUCLEOTIDE SEQUENCE [LARGE SCALE GENOMIC DNA]</scope>
    <source>
        <strain evidence="2 3">CECT 5696</strain>
    </source>
</reference>
<keyword evidence="3" id="KW-1185">Reference proteome</keyword>
<gene>
    <name evidence="2" type="ORF">DFQ01_12520</name>
</gene>
<dbReference type="AlphaFoldDB" id="A0A2V2YMI4"/>
<dbReference type="Proteomes" id="UP000246635">
    <property type="component" value="Unassembled WGS sequence"/>
</dbReference>
<organism evidence="2 3">
    <name type="scientific">Paenibacillus cellulosilyticus</name>
    <dbReference type="NCBI Taxonomy" id="375489"/>
    <lineage>
        <taxon>Bacteria</taxon>
        <taxon>Bacillati</taxon>
        <taxon>Bacillota</taxon>
        <taxon>Bacilli</taxon>
        <taxon>Bacillales</taxon>
        <taxon>Paenibacillaceae</taxon>
        <taxon>Paenibacillus</taxon>
    </lineage>
</organism>
<dbReference type="RefSeq" id="WP_110046296.1">
    <property type="nucleotide sequence ID" value="NZ_CP054613.1"/>
</dbReference>
<sequence length="131" mass="14901">MANSFLGKGWKFPVSLEPSNGTFALSADETDIREAIRIILFTAKGERVMRPDFGCGIHDYVFETMGVATAARMEASVRDALMRWEPRIETLSVDVQPERSTAGKLMITIRYRVRSTNNEFNLVYPFYLREG</sequence>
<comment type="caution">
    <text evidence="2">The sequence shown here is derived from an EMBL/GenBank/DDBJ whole genome shotgun (WGS) entry which is preliminary data.</text>
</comment>
<proteinExistence type="predicted"/>
<dbReference type="InterPro" id="IPR007048">
    <property type="entry name" value="IraD/Gp25-like"/>
</dbReference>
<accession>A0A2V2YMI4</accession>